<protein>
    <submittedName>
        <fullName evidence="1">Uncharacterized protein</fullName>
    </submittedName>
</protein>
<dbReference type="Proteomes" id="UP000027138">
    <property type="component" value="Unassembled WGS sequence"/>
</dbReference>
<evidence type="ECO:0000313" key="1">
    <source>
        <dbReference type="EMBL" id="KDP32282.1"/>
    </source>
</evidence>
<proteinExistence type="predicted"/>
<sequence length="158" mass="17936">MNEEYQGILQPAPPSIEFPRVQTPQKLQTRKRREITSRRIPVKVLPREDIPQVSLPMTYNYYEGYHSNIPSTSSSALQLECSIPSAALAMLLNIHYTLIMTTQQTHTSFSEISEATPFQYTIPAFSASTVCFGTRDGSTSHARHSFNDFFEMMTVPEQ</sequence>
<name>A0A067K873_JATCU</name>
<keyword evidence="2" id="KW-1185">Reference proteome</keyword>
<accession>A0A067K873</accession>
<gene>
    <name evidence="1" type="ORF">JCGZ_13207</name>
</gene>
<reference evidence="1 2" key="1">
    <citation type="journal article" date="2014" name="PLoS ONE">
        <title>Global Analysis of Gene Expression Profiles in Physic Nut (Jatropha curcas L.) Seedlings Exposed to Salt Stress.</title>
        <authorList>
            <person name="Zhang L."/>
            <person name="Zhang C."/>
            <person name="Wu P."/>
            <person name="Chen Y."/>
            <person name="Li M."/>
            <person name="Jiang H."/>
            <person name="Wu G."/>
        </authorList>
    </citation>
    <scope>NUCLEOTIDE SEQUENCE [LARGE SCALE GENOMIC DNA]</scope>
    <source>
        <strain evidence="2">cv. GZQX0401</strain>
        <tissue evidence="1">Young leaves</tissue>
    </source>
</reference>
<dbReference type="EMBL" id="KK914582">
    <property type="protein sequence ID" value="KDP32282.1"/>
    <property type="molecule type" value="Genomic_DNA"/>
</dbReference>
<evidence type="ECO:0000313" key="2">
    <source>
        <dbReference type="Proteomes" id="UP000027138"/>
    </source>
</evidence>
<organism evidence="1 2">
    <name type="scientific">Jatropha curcas</name>
    <name type="common">Barbados nut</name>
    <dbReference type="NCBI Taxonomy" id="180498"/>
    <lineage>
        <taxon>Eukaryota</taxon>
        <taxon>Viridiplantae</taxon>
        <taxon>Streptophyta</taxon>
        <taxon>Embryophyta</taxon>
        <taxon>Tracheophyta</taxon>
        <taxon>Spermatophyta</taxon>
        <taxon>Magnoliopsida</taxon>
        <taxon>eudicotyledons</taxon>
        <taxon>Gunneridae</taxon>
        <taxon>Pentapetalae</taxon>
        <taxon>rosids</taxon>
        <taxon>fabids</taxon>
        <taxon>Malpighiales</taxon>
        <taxon>Euphorbiaceae</taxon>
        <taxon>Crotonoideae</taxon>
        <taxon>Jatropheae</taxon>
        <taxon>Jatropha</taxon>
    </lineage>
</organism>
<dbReference type="AlphaFoldDB" id="A0A067K873"/>